<sequence length="300" mass="34782">MLIMNNKKKRCFQIPQILQKHVFMDILCRKVESDFELKQLVEEELFQSLKNAVEDGEQVSTFVSGVKKLFESDVFIQACAEAHIEDPYLLIELGCRLDAESNERMEALMRDTFFQPILQETLPDAIIRGVLSVVFGYWGDKEKAVTAEQKKIPKPDRGPPVEMVYDNILNIDVSSDTEGLKEALTSRYQNDPNHDYNHICEEDDSNLWSDHLEFPTGLISGFPDSPTGRRLDAECNERMEALMRDTFFQPILQETQPDAIIRCLKQLLQNGRKFPNLIADLQWRWCMMIFRILMSLLTLR</sequence>
<keyword evidence="2" id="KW-1185">Reference proteome</keyword>
<organism evidence="1 2">
    <name type="scientific">Cuscuta campestris</name>
    <dbReference type="NCBI Taxonomy" id="132261"/>
    <lineage>
        <taxon>Eukaryota</taxon>
        <taxon>Viridiplantae</taxon>
        <taxon>Streptophyta</taxon>
        <taxon>Embryophyta</taxon>
        <taxon>Tracheophyta</taxon>
        <taxon>Spermatophyta</taxon>
        <taxon>Magnoliopsida</taxon>
        <taxon>eudicotyledons</taxon>
        <taxon>Gunneridae</taxon>
        <taxon>Pentapetalae</taxon>
        <taxon>asterids</taxon>
        <taxon>lamiids</taxon>
        <taxon>Solanales</taxon>
        <taxon>Convolvulaceae</taxon>
        <taxon>Cuscuteae</taxon>
        <taxon>Cuscuta</taxon>
        <taxon>Cuscuta subgen. Grammica</taxon>
        <taxon>Cuscuta sect. Cleistogrammica</taxon>
    </lineage>
</organism>
<accession>A0A484M6E4</accession>
<dbReference type="Proteomes" id="UP000595140">
    <property type="component" value="Unassembled WGS sequence"/>
</dbReference>
<name>A0A484M6E4_9ASTE</name>
<dbReference type="OrthoDB" id="1293041at2759"/>
<evidence type="ECO:0000313" key="1">
    <source>
        <dbReference type="EMBL" id="VFQ84155.1"/>
    </source>
</evidence>
<gene>
    <name evidence="1" type="ORF">CCAM_LOCUS25931</name>
</gene>
<reference evidence="1 2" key="1">
    <citation type="submission" date="2018-04" db="EMBL/GenBank/DDBJ databases">
        <authorList>
            <person name="Vogel A."/>
        </authorList>
    </citation>
    <scope>NUCLEOTIDE SEQUENCE [LARGE SCALE GENOMIC DNA]</scope>
</reference>
<proteinExistence type="predicted"/>
<protein>
    <submittedName>
        <fullName evidence="1">Uncharacterized protein</fullName>
    </submittedName>
</protein>
<dbReference type="EMBL" id="OOIL02002698">
    <property type="protein sequence ID" value="VFQ84155.1"/>
    <property type="molecule type" value="Genomic_DNA"/>
</dbReference>
<evidence type="ECO:0000313" key="2">
    <source>
        <dbReference type="Proteomes" id="UP000595140"/>
    </source>
</evidence>
<dbReference type="AlphaFoldDB" id="A0A484M6E4"/>